<feature type="region of interest" description="Disordered" evidence="1">
    <location>
        <begin position="37"/>
        <end position="95"/>
    </location>
</feature>
<name>A0A9P6AAE8_PLEER</name>
<dbReference type="EMBL" id="MU154526">
    <property type="protein sequence ID" value="KAF9500759.1"/>
    <property type="molecule type" value="Genomic_DNA"/>
</dbReference>
<proteinExistence type="predicted"/>
<evidence type="ECO:0000313" key="3">
    <source>
        <dbReference type="Proteomes" id="UP000807025"/>
    </source>
</evidence>
<reference evidence="2" key="1">
    <citation type="submission" date="2020-11" db="EMBL/GenBank/DDBJ databases">
        <authorList>
            <consortium name="DOE Joint Genome Institute"/>
            <person name="Ahrendt S."/>
            <person name="Riley R."/>
            <person name="Andreopoulos W."/>
            <person name="Labutti K."/>
            <person name="Pangilinan J."/>
            <person name="Ruiz-Duenas F.J."/>
            <person name="Barrasa J.M."/>
            <person name="Sanchez-Garcia M."/>
            <person name="Camarero S."/>
            <person name="Miyauchi S."/>
            <person name="Serrano A."/>
            <person name="Linde D."/>
            <person name="Babiker R."/>
            <person name="Drula E."/>
            <person name="Ayuso-Fernandez I."/>
            <person name="Pacheco R."/>
            <person name="Padilla G."/>
            <person name="Ferreira P."/>
            <person name="Barriuso J."/>
            <person name="Kellner H."/>
            <person name="Castanera R."/>
            <person name="Alfaro M."/>
            <person name="Ramirez L."/>
            <person name="Pisabarro A.G."/>
            <person name="Kuo A."/>
            <person name="Tritt A."/>
            <person name="Lipzen A."/>
            <person name="He G."/>
            <person name="Yan M."/>
            <person name="Ng V."/>
            <person name="Cullen D."/>
            <person name="Martin F."/>
            <person name="Rosso M.-N."/>
            <person name="Henrissat B."/>
            <person name="Hibbett D."/>
            <person name="Martinez A.T."/>
            <person name="Grigoriev I.V."/>
        </authorList>
    </citation>
    <scope>NUCLEOTIDE SEQUENCE</scope>
    <source>
        <strain evidence="2">ATCC 90797</strain>
    </source>
</reference>
<sequence>MPACVCRKNIQDDGALQRHQAKCKLYLAHARTLSTAYRPRKRRRQSTEAGLSTTTVPATSQGLDIEPLPPSHDIPSGVYDALDSAQDPEARPVRSKRGVLPGRYVDFVAEATLPLDTDHELDGCSNMSDHDDPSQSIVGPCVTRTAPNLFGLVREYVGDLPLRDPEGNVTIEMLAS</sequence>
<dbReference type="AlphaFoldDB" id="A0A9P6AAE8"/>
<keyword evidence="3" id="KW-1185">Reference proteome</keyword>
<feature type="compositionally biased region" description="Polar residues" evidence="1">
    <location>
        <begin position="47"/>
        <end position="62"/>
    </location>
</feature>
<protein>
    <submittedName>
        <fullName evidence="2">Uncharacterized protein</fullName>
    </submittedName>
</protein>
<dbReference type="Proteomes" id="UP000807025">
    <property type="component" value="Unassembled WGS sequence"/>
</dbReference>
<organism evidence="2 3">
    <name type="scientific">Pleurotus eryngii</name>
    <name type="common">Boletus of the steppes</name>
    <dbReference type="NCBI Taxonomy" id="5323"/>
    <lineage>
        <taxon>Eukaryota</taxon>
        <taxon>Fungi</taxon>
        <taxon>Dikarya</taxon>
        <taxon>Basidiomycota</taxon>
        <taxon>Agaricomycotina</taxon>
        <taxon>Agaricomycetes</taxon>
        <taxon>Agaricomycetidae</taxon>
        <taxon>Agaricales</taxon>
        <taxon>Pleurotineae</taxon>
        <taxon>Pleurotaceae</taxon>
        <taxon>Pleurotus</taxon>
    </lineage>
</organism>
<gene>
    <name evidence="2" type="ORF">BDN71DRAFT_1501961</name>
</gene>
<evidence type="ECO:0000256" key="1">
    <source>
        <dbReference type="SAM" id="MobiDB-lite"/>
    </source>
</evidence>
<evidence type="ECO:0000313" key="2">
    <source>
        <dbReference type="EMBL" id="KAF9500759.1"/>
    </source>
</evidence>
<comment type="caution">
    <text evidence="2">The sequence shown here is derived from an EMBL/GenBank/DDBJ whole genome shotgun (WGS) entry which is preliminary data.</text>
</comment>
<accession>A0A9P6AAE8</accession>